<evidence type="ECO:0000313" key="2">
    <source>
        <dbReference type="EMBL" id="GAQ94651.1"/>
    </source>
</evidence>
<dbReference type="EMBL" id="BCNO01000001">
    <property type="protein sequence ID" value="GAQ94651.1"/>
    <property type="molecule type" value="Genomic_DNA"/>
</dbReference>
<evidence type="ECO:0000256" key="1">
    <source>
        <dbReference type="ARBA" id="ARBA00006018"/>
    </source>
</evidence>
<accession>A0A0U9HNT2</accession>
<dbReference type="GO" id="GO:0051604">
    <property type="term" value="P:protein maturation"/>
    <property type="evidence" value="ECO:0007669"/>
    <property type="project" value="TreeGrafter"/>
</dbReference>
<dbReference type="Pfam" id="PF01455">
    <property type="entry name" value="HupF_HypC"/>
    <property type="match status" value="1"/>
</dbReference>
<protein>
    <submittedName>
        <fullName evidence="2">Hydrogenase expression/formation protein HypC</fullName>
    </submittedName>
</protein>
<sequence length="84" mass="9467">MCLAVPSKIIEIDGPMATVDVMGLKKQVSLMLLPEEPKIGEYVLVHAGFAINKMEPAEAEEALKIFEKIFKEMEEQEKSWQTES</sequence>
<dbReference type="Proteomes" id="UP000054976">
    <property type="component" value="Unassembled WGS sequence"/>
</dbReference>
<dbReference type="GO" id="GO:1902670">
    <property type="term" value="F:carbon dioxide binding"/>
    <property type="evidence" value="ECO:0007669"/>
    <property type="project" value="TreeGrafter"/>
</dbReference>
<dbReference type="SUPFAM" id="SSF159127">
    <property type="entry name" value="HupF/HypC-like"/>
    <property type="match status" value="1"/>
</dbReference>
<dbReference type="InterPro" id="IPR019812">
    <property type="entry name" value="Hydgase_assmbl_chp_CS"/>
</dbReference>
<dbReference type="Gene3D" id="2.30.30.140">
    <property type="match status" value="1"/>
</dbReference>
<dbReference type="RefSeq" id="WP_059176081.1">
    <property type="nucleotide sequence ID" value="NZ_BCNO01000001.1"/>
</dbReference>
<dbReference type="PANTHER" id="PTHR35177">
    <property type="entry name" value="HYDROGENASE MATURATION FACTOR HYBG"/>
    <property type="match status" value="1"/>
</dbReference>
<dbReference type="STRING" id="86166.TAGGR_1836"/>
<dbReference type="NCBIfam" id="TIGR00074">
    <property type="entry name" value="hypC_hupF"/>
    <property type="match status" value="1"/>
</dbReference>
<dbReference type="FunFam" id="2.30.30.140:FF:000022">
    <property type="entry name" value="Hydrogenase assembly chaperone HybG"/>
    <property type="match status" value="1"/>
</dbReference>
<name>A0A0U9HNT2_9BACT</name>
<dbReference type="PRINTS" id="PR00445">
    <property type="entry name" value="HUPFHYPC"/>
</dbReference>
<keyword evidence="3" id="KW-1185">Reference proteome</keyword>
<evidence type="ECO:0000313" key="3">
    <source>
        <dbReference type="Proteomes" id="UP000054976"/>
    </source>
</evidence>
<gene>
    <name evidence="2" type="ORF">TAGGR_1836</name>
</gene>
<dbReference type="GO" id="GO:0005506">
    <property type="term" value="F:iron ion binding"/>
    <property type="evidence" value="ECO:0007669"/>
    <property type="project" value="TreeGrafter"/>
</dbReference>
<dbReference type="OrthoDB" id="9806017at2"/>
<organism evidence="2 3">
    <name type="scientific">Thermodesulfovibrio aggregans</name>
    <dbReference type="NCBI Taxonomy" id="86166"/>
    <lineage>
        <taxon>Bacteria</taxon>
        <taxon>Pseudomonadati</taxon>
        <taxon>Nitrospirota</taxon>
        <taxon>Thermodesulfovibrionia</taxon>
        <taxon>Thermodesulfovibrionales</taxon>
        <taxon>Thermodesulfovibrionaceae</taxon>
        <taxon>Thermodesulfovibrio</taxon>
    </lineage>
</organism>
<dbReference type="InterPro" id="IPR001109">
    <property type="entry name" value="Hydrogenase_HupF/HypC"/>
</dbReference>
<comment type="similarity">
    <text evidence="1">Belongs to the HupF/HypC family.</text>
</comment>
<dbReference type="PROSITE" id="PS01097">
    <property type="entry name" value="HUPF_HYPC"/>
    <property type="match status" value="1"/>
</dbReference>
<reference evidence="3" key="1">
    <citation type="submission" date="2016-01" db="EMBL/GenBank/DDBJ databases">
        <title>Draft genome sequence of Thermodesulfovibrio aggregans strain TGE-P1.</title>
        <authorList>
            <person name="Sekiguchi Y."/>
            <person name="Ohashi A."/>
            <person name="Matsuura N."/>
            <person name="Tourlousse M.D."/>
        </authorList>
    </citation>
    <scope>NUCLEOTIDE SEQUENCE [LARGE SCALE GENOMIC DNA]</scope>
    <source>
        <strain evidence="3">TGE-P1</strain>
    </source>
</reference>
<comment type="caution">
    <text evidence="2">The sequence shown here is derived from an EMBL/GenBank/DDBJ whole genome shotgun (WGS) entry which is preliminary data.</text>
</comment>
<proteinExistence type="inferred from homology"/>
<dbReference type="PANTHER" id="PTHR35177:SF2">
    <property type="entry name" value="HYDROGENASE MATURATION FACTOR HYBG"/>
    <property type="match status" value="1"/>
</dbReference>
<dbReference type="AlphaFoldDB" id="A0A0U9HNT2"/>